<accession>K1SLH2</accession>
<gene>
    <name evidence="2" type="ORF">OBE_08446</name>
</gene>
<dbReference type="EMBL" id="AJWZ01005833">
    <property type="protein sequence ID" value="EKC61487.1"/>
    <property type="molecule type" value="Genomic_DNA"/>
</dbReference>
<dbReference type="Pfam" id="PF05193">
    <property type="entry name" value="Peptidase_M16_C"/>
    <property type="match status" value="1"/>
</dbReference>
<evidence type="ECO:0000259" key="1">
    <source>
        <dbReference type="Pfam" id="PF05193"/>
    </source>
</evidence>
<name>K1SLH2_9ZZZZ</name>
<feature type="non-terminal residue" evidence="2">
    <location>
        <position position="83"/>
    </location>
</feature>
<sequence>MVLCVAGNVDVDTVLSVADKVLKKQPEKKIERKFHEEPKEVCESYVEEYLPVATPVFALGYKEDVKTPERSLKDVICSNIILE</sequence>
<comment type="caution">
    <text evidence="2">The sequence shown here is derived from an EMBL/GenBank/DDBJ whole genome shotgun (WGS) entry which is preliminary data.</text>
</comment>
<feature type="domain" description="Peptidase M16 C-terminal" evidence="1">
    <location>
        <begin position="1"/>
        <end position="80"/>
    </location>
</feature>
<evidence type="ECO:0000313" key="2">
    <source>
        <dbReference type="EMBL" id="EKC61487.1"/>
    </source>
</evidence>
<organism evidence="2">
    <name type="scientific">human gut metagenome</name>
    <dbReference type="NCBI Taxonomy" id="408170"/>
    <lineage>
        <taxon>unclassified sequences</taxon>
        <taxon>metagenomes</taxon>
        <taxon>organismal metagenomes</taxon>
    </lineage>
</organism>
<reference evidence="2" key="1">
    <citation type="journal article" date="2013" name="Environ. Microbiol.">
        <title>Microbiota from the distal guts of lean and obese adolescents exhibit partial functional redundancy besides clear differences in community structure.</title>
        <authorList>
            <person name="Ferrer M."/>
            <person name="Ruiz A."/>
            <person name="Lanza F."/>
            <person name="Haange S.B."/>
            <person name="Oberbach A."/>
            <person name="Till H."/>
            <person name="Bargiela R."/>
            <person name="Campoy C."/>
            <person name="Segura M.T."/>
            <person name="Richter M."/>
            <person name="von Bergen M."/>
            <person name="Seifert J."/>
            <person name="Suarez A."/>
        </authorList>
    </citation>
    <scope>NUCLEOTIDE SEQUENCE</scope>
</reference>
<dbReference type="AlphaFoldDB" id="K1SLH2"/>
<protein>
    <recommendedName>
        <fullName evidence="1">Peptidase M16 C-terminal domain-containing protein</fullName>
    </recommendedName>
</protein>
<dbReference type="InterPro" id="IPR007863">
    <property type="entry name" value="Peptidase_M16_C"/>
</dbReference>
<proteinExistence type="predicted"/>